<dbReference type="AlphaFoldDB" id="A0A177TKC1"/>
<accession>A0A177TKC1</accession>
<keyword evidence="2" id="KW-1185">Reference proteome</keyword>
<organism evidence="1 2">
    <name type="scientific">Tilletia indica</name>
    <dbReference type="NCBI Taxonomy" id="43049"/>
    <lineage>
        <taxon>Eukaryota</taxon>
        <taxon>Fungi</taxon>
        <taxon>Dikarya</taxon>
        <taxon>Basidiomycota</taxon>
        <taxon>Ustilaginomycotina</taxon>
        <taxon>Exobasidiomycetes</taxon>
        <taxon>Tilletiales</taxon>
        <taxon>Tilletiaceae</taxon>
        <taxon>Tilletia</taxon>
    </lineage>
</organism>
<proteinExistence type="predicted"/>
<comment type="caution">
    <text evidence="1">The sequence shown here is derived from an EMBL/GenBank/DDBJ whole genome shotgun (WGS) entry which is preliminary data.</text>
</comment>
<evidence type="ECO:0000313" key="2">
    <source>
        <dbReference type="Proteomes" id="UP000077521"/>
    </source>
</evidence>
<gene>
    <name evidence="1" type="ORF">A4X13_0g8287</name>
</gene>
<reference evidence="1" key="2">
    <citation type="journal article" date="2019" name="IMA Fungus">
        <title>Genome sequencing and comparison of five Tilletia species to identify candidate genes for the detection of regulated species infecting wheat.</title>
        <authorList>
            <person name="Nguyen H.D.T."/>
            <person name="Sultana T."/>
            <person name="Kesanakurti P."/>
            <person name="Hambleton S."/>
        </authorList>
    </citation>
    <scope>NUCLEOTIDE SEQUENCE</scope>
    <source>
        <strain evidence="1">DAOMC 236416</strain>
    </source>
</reference>
<dbReference type="Proteomes" id="UP000077521">
    <property type="component" value="Unassembled WGS sequence"/>
</dbReference>
<evidence type="ECO:0000313" key="1">
    <source>
        <dbReference type="EMBL" id="KAE8239012.1"/>
    </source>
</evidence>
<reference evidence="1" key="1">
    <citation type="submission" date="2016-04" db="EMBL/GenBank/DDBJ databases">
        <authorList>
            <person name="Nguyen H.D."/>
            <person name="Samba Siva P."/>
            <person name="Cullis J."/>
            <person name="Levesque C.A."/>
            <person name="Hambleton S."/>
        </authorList>
    </citation>
    <scope>NUCLEOTIDE SEQUENCE</scope>
    <source>
        <strain evidence="1">DAOMC 236416</strain>
    </source>
</reference>
<protein>
    <submittedName>
        <fullName evidence="1">Uncharacterized protein</fullName>
    </submittedName>
</protein>
<name>A0A177TKC1_9BASI</name>
<dbReference type="EMBL" id="LWDF02001363">
    <property type="protein sequence ID" value="KAE8239012.1"/>
    <property type="molecule type" value="Genomic_DNA"/>
</dbReference>
<sequence length="213" mass="23079">MAQVAVASAALPLRSVRRAPAETLLYALQRPRSSAAGAVSAARAQLKKEDFAIVTVENFRRMAHSETKQHLSEFGVDVRHVHNVSNIGNIGNVLELVVSKTHRDEIVQAITQVPEGFTADQCLRVNDTFDAPQPLRADANAEVKEKVLADFNARMRSLQTRATSLGWAGLSDFFAGRVHISAARRSGADIVPRALEMSTPGAPADSTMEEVPK</sequence>